<organism evidence="2 3">
    <name type="scientific">Chitinimonas lacunae</name>
    <dbReference type="NCBI Taxonomy" id="1963018"/>
    <lineage>
        <taxon>Bacteria</taxon>
        <taxon>Pseudomonadati</taxon>
        <taxon>Pseudomonadota</taxon>
        <taxon>Betaproteobacteria</taxon>
        <taxon>Neisseriales</taxon>
        <taxon>Chitinibacteraceae</taxon>
        <taxon>Chitinimonas</taxon>
    </lineage>
</organism>
<gene>
    <name evidence="2" type="ORF">ACFOW7_15970</name>
</gene>
<name>A0ABV8MU23_9NEIS</name>
<keyword evidence="1" id="KW-0732">Signal</keyword>
<dbReference type="RefSeq" id="WP_378166099.1">
    <property type="nucleotide sequence ID" value="NZ_JBHSBU010000001.1"/>
</dbReference>
<evidence type="ECO:0000313" key="3">
    <source>
        <dbReference type="Proteomes" id="UP001595791"/>
    </source>
</evidence>
<dbReference type="Proteomes" id="UP001595791">
    <property type="component" value="Unassembled WGS sequence"/>
</dbReference>
<feature type="signal peptide" evidence="1">
    <location>
        <begin position="1"/>
        <end position="20"/>
    </location>
</feature>
<reference evidence="3" key="1">
    <citation type="journal article" date="2019" name="Int. J. Syst. Evol. Microbiol.">
        <title>The Global Catalogue of Microorganisms (GCM) 10K type strain sequencing project: providing services to taxonomists for standard genome sequencing and annotation.</title>
        <authorList>
            <consortium name="The Broad Institute Genomics Platform"/>
            <consortium name="The Broad Institute Genome Sequencing Center for Infectious Disease"/>
            <person name="Wu L."/>
            <person name="Ma J."/>
        </authorList>
    </citation>
    <scope>NUCLEOTIDE SEQUENCE [LARGE SCALE GENOMIC DNA]</scope>
    <source>
        <strain evidence="3">LMG 29894</strain>
    </source>
</reference>
<evidence type="ECO:0000313" key="2">
    <source>
        <dbReference type="EMBL" id="MFC4160836.1"/>
    </source>
</evidence>
<dbReference type="EMBL" id="JBHSBU010000001">
    <property type="protein sequence ID" value="MFC4160836.1"/>
    <property type="molecule type" value="Genomic_DNA"/>
</dbReference>
<accession>A0ABV8MU23</accession>
<keyword evidence="3" id="KW-1185">Reference proteome</keyword>
<feature type="chain" id="PRO_5045770294" evidence="1">
    <location>
        <begin position="21"/>
        <end position="155"/>
    </location>
</feature>
<evidence type="ECO:0000256" key="1">
    <source>
        <dbReference type="SAM" id="SignalP"/>
    </source>
</evidence>
<comment type="caution">
    <text evidence="2">The sequence shown here is derived from an EMBL/GenBank/DDBJ whole genome shotgun (WGS) entry which is preliminary data.</text>
</comment>
<proteinExistence type="predicted"/>
<sequence length="155" mass="17490">MAKRSLWRLALLLAAGPCAALPVDFGDKVTAALLCRSEWSTDFWHGYFSLHLQKSLRDWGEARWWDGQGAQLGGVTAKEVFTNLPESQALMVGILIEQPVEEVRRIVEQNLLVTFHPVLTVDGTRYMNDSASVMVGLTNQQTKWYCARWNLGNRP</sequence>
<protein>
    <submittedName>
        <fullName evidence="2">Uncharacterized protein</fullName>
    </submittedName>
</protein>